<protein>
    <submittedName>
        <fullName evidence="2">Uncharacterized protein</fullName>
    </submittedName>
</protein>
<dbReference type="InParanoid" id="A0A1X2HN13"/>
<dbReference type="AlphaFoldDB" id="A0A1X2HN13"/>
<dbReference type="EMBL" id="MCGN01000002">
    <property type="protein sequence ID" value="ORZ00751.1"/>
    <property type="molecule type" value="Genomic_DNA"/>
</dbReference>
<evidence type="ECO:0000313" key="2">
    <source>
        <dbReference type="EMBL" id="ORZ00751.1"/>
    </source>
</evidence>
<dbReference type="STRING" id="13706.A0A1X2HN13"/>
<reference evidence="2 3" key="1">
    <citation type="submission" date="2016-07" db="EMBL/GenBank/DDBJ databases">
        <title>Pervasive Adenine N6-methylation of Active Genes in Fungi.</title>
        <authorList>
            <consortium name="DOE Joint Genome Institute"/>
            <person name="Mondo S.J."/>
            <person name="Dannebaum R.O."/>
            <person name="Kuo R.C."/>
            <person name="Labutti K."/>
            <person name="Haridas S."/>
            <person name="Kuo A."/>
            <person name="Salamov A."/>
            <person name="Ahrendt S.R."/>
            <person name="Lipzen A."/>
            <person name="Sullivan W."/>
            <person name="Andreopoulos W.B."/>
            <person name="Clum A."/>
            <person name="Lindquist E."/>
            <person name="Daum C."/>
            <person name="Ramamoorthy G.K."/>
            <person name="Gryganskyi A."/>
            <person name="Culley D."/>
            <person name="Magnuson J.K."/>
            <person name="James T.Y."/>
            <person name="O'Malley M.A."/>
            <person name="Stajich J.E."/>
            <person name="Spatafora J.W."/>
            <person name="Visel A."/>
            <person name="Grigoriev I.V."/>
        </authorList>
    </citation>
    <scope>NUCLEOTIDE SEQUENCE [LARGE SCALE GENOMIC DNA]</scope>
    <source>
        <strain evidence="2 3">NRRL 2496</strain>
    </source>
</reference>
<feature type="compositionally biased region" description="Polar residues" evidence="1">
    <location>
        <begin position="121"/>
        <end position="130"/>
    </location>
</feature>
<evidence type="ECO:0000313" key="3">
    <source>
        <dbReference type="Proteomes" id="UP000242180"/>
    </source>
</evidence>
<sequence length="302" mass="33198">MLSQDVVENQKRVKDARKSMLDKTTGKEPTLESAISHSRVISTDMTSQGLEDKEESIKQALPSNDSSAVPSQKSVISNGNQPSSTGCLDKESGQSDDSVISGAMKTLSLDDNSSSKRSRVESLQQAQDPNQIPDGFISDVQDPMRYFFLGYYAGDGCFGRHFLRRFRIILKACEFVPLYKMLARCGVASPDFRFMKQNYISVKYSAGYAGSVRWSPRSSRESSSSISDLGLPSSGAVCSDAGLLKSLIPDTDPEEKSQLFLLLILGYTVADGTVIWKYRRTAQGIIIRYGGIQLYSTDLGFL</sequence>
<comment type="caution">
    <text evidence="2">The sequence shown here is derived from an EMBL/GenBank/DDBJ whole genome shotgun (WGS) entry which is preliminary data.</text>
</comment>
<feature type="region of interest" description="Disordered" evidence="1">
    <location>
        <begin position="1"/>
        <end position="135"/>
    </location>
</feature>
<gene>
    <name evidence="2" type="ORF">BCR43DRAFT_152100</name>
</gene>
<dbReference type="Proteomes" id="UP000242180">
    <property type="component" value="Unassembled WGS sequence"/>
</dbReference>
<evidence type="ECO:0000256" key="1">
    <source>
        <dbReference type="SAM" id="MobiDB-lite"/>
    </source>
</evidence>
<keyword evidence="3" id="KW-1185">Reference proteome</keyword>
<feature type="compositionally biased region" description="Basic and acidic residues" evidence="1">
    <location>
        <begin position="8"/>
        <end position="30"/>
    </location>
</feature>
<feature type="compositionally biased region" description="Polar residues" evidence="1">
    <location>
        <begin position="33"/>
        <end position="49"/>
    </location>
</feature>
<proteinExistence type="predicted"/>
<organism evidence="2 3">
    <name type="scientific">Syncephalastrum racemosum</name>
    <name type="common">Filamentous fungus</name>
    <dbReference type="NCBI Taxonomy" id="13706"/>
    <lineage>
        <taxon>Eukaryota</taxon>
        <taxon>Fungi</taxon>
        <taxon>Fungi incertae sedis</taxon>
        <taxon>Mucoromycota</taxon>
        <taxon>Mucoromycotina</taxon>
        <taxon>Mucoromycetes</taxon>
        <taxon>Mucorales</taxon>
        <taxon>Syncephalastraceae</taxon>
        <taxon>Syncephalastrum</taxon>
    </lineage>
</organism>
<feature type="compositionally biased region" description="Polar residues" evidence="1">
    <location>
        <begin position="61"/>
        <end position="86"/>
    </location>
</feature>
<name>A0A1X2HN13_SYNRA</name>
<accession>A0A1X2HN13</accession>